<evidence type="ECO:0000313" key="3">
    <source>
        <dbReference type="EnsemblPlants" id="KQL26308"/>
    </source>
</evidence>
<dbReference type="PANTHER" id="PTHR33165">
    <property type="entry name" value="F-BOX DOMAIN CONTAINING PROTEIN-LIKE-RELATED"/>
    <property type="match status" value="1"/>
</dbReference>
<dbReference type="InterPro" id="IPR005174">
    <property type="entry name" value="KIB1-4_b-propeller"/>
</dbReference>
<dbReference type="EMBL" id="AGNK02001296">
    <property type="status" value="NOT_ANNOTATED_CDS"/>
    <property type="molecule type" value="Genomic_DNA"/>
</dbReference>
<name>K4A2J5_SETIT</name>
<dbReference type="Proteomes" id="UP000004995">
    <property type="component" value="Unassembled WGS sequence"/>
</dbReference>
<reference evidence="4" key="1">
    <citation type="journal article" date="2012" name="Nat. Biotechnol.">
        <title>Reference genome sequence of the model plant Setaria.</title>
        <authorList>
            <person name="Bennetzen J.L."/>
            <person name="Schmutz J."/>
            <person name="Wang H."/>
            <person name="Percifield R."/>
            <person name="Hawkins J."/>
            <person name="Pontaroli A.C."/>
            <person name="Estep M."/>
            <person name="Feng L."/>
            <person name="Vaughn J.N."/>
            <person name="Grimwood J."/>
            <person name="Jenkins J."/>
            <person name="Barry K."/>
            <person name="Lindquist E."/>
            <person name="Hellsten U."/>
            <person name="Deshpande S."/>
            <person name="Wang X."/>
            <person name="Wu X."/>
            <person name="Mitros T."/>
            <person name="Triplett J."/>
            <person name="Yang X."/>
            <person name="Ye C.Y."/>
            <person name="Mauro-Herrera M."/>
            <person name="Wang L."/>
            <person name="Li P."/>
            <person name="Sharma M."/>
            <person name="Sharma R."/>
            <person name="Ronald P.C."/>
            <person name="Panaud O."/>
            <person name="Kellogg E.A."/>
            <person name="Brutnell T.P."/>
            <person name="Doust A.N."/>
            <person name="Tuskan G.A."/>
            <person name="Rokhsar D."/>
            <person name="Devos K.M."/>
        </authorList>
    </citation>
    <scope>NUCLEOTIDE SEQUENCE [LARGE SCALE GENOMIC DNA]</scope>
    <source>
        <strain evidence="4">cv. Yugu1</strain>
    </source>
</reference>
<dbReference type="FunCoup" id="K4A2J5">
    <property type="interactions" value="4"/>
</dbReference>
<gene>
    <name evidence="3" type="primary">LOC101785207</name>
</gene>
<reference evidence="3" key="2">
    <citation type="submission" date="2018-08" db="UniProtKB">
        <authorList>
            <consortium name="EnsemblPlants"/>
        </authorList>
    </citation>
    <scope>IDENTIFICATION</scope>
    <source>
        <strain evidence="3">Yugu1</strain>
    </source>
</reference>
<feature type="domain" description="KIB1-4 beta-propeller" evidence="2">
    <location>
        <begin position="92"/>
        <end position="331"/>
    </location>
</feature>
<dbReference type="Pfam" id="PF03478">
    <property type="entry name" value="Beta-prop_KIB1-4"/>
    <property type="match status" value="1"/>
</dbReference>
<evidence type="ECO:0000256" key="1">
    <source>
        <dbReference type="SAM" id="MobiDB-lite"/>
    </source>
</evidence>
<evidence type="ECO:0000259" key="2">
    <source>
        <dbReference type="Pfam" id="PF03478"/>
    </source>
</evidence>
<dbReference type="HOGENOM" id="CLU_040241_0_0_1"/>
<proteinExistence type="predicted"/>
<dbReference type="Gramene" id="KQL26308">
    <property type="protein sequence ID" value="KQL26308"/>
    <property type="gene ID" value="SETIT_033094mg"/>
</dbReference>
<keyword evidence="4" id="KW-1185">Reference proteome</keyword>
<dbReference type="InParanoid" id="K4A2J5"/>
<sequence length="420" mass="46484">MGALSPPDPMIPCASWRDWANLSDGPAGLIAERILADDVADYVSFRASCRPWRLCSTDPREHGVLDRRFHPCQWTMLRTKEGGPRYRRGFMNVTTGCCRYVDLPELRGHDVFGPTTEGLLVLLDRATFVVRLLNPITRQAADLPPATTVLSQSDLELTWLRKEDLLQVSGAGLADASTIAAHFPEIDTVAVAKPGDAQWTVVDRGECFLPAMSFAGRFYCATTRAVMVVETGADQPPRLAIAAELTRPFARIMWDTVHLVDNGGELTLVDRECKGSRSPRRYKVYRVDLAAREMVPVRGLGGRAVFIGSELALSVSPPAFPSISADTIYLGFDDLLTSFMDDSPIHLMDGTSEPRRFHHGTDNDYGPRRVDECLSWCVTGYCASTADNDDDEAAKQDRAAGPRRTPRQRRPNTKLAVSEW</sequence>
<dbReference type="eggNOG" id="ENOG502S74R">
    <property type="taxonomic scope" value="Eukaryota"/>
</dbReference>
<dbReference type="PANTHER" id="PTHR33165:SF63">
    <property type="entry name" value="OS03G0792300 PROTEIN"/>
    <property type="match status" value="1"/>
</dbReference>
<evidence type="ECO:0000313" key="4">
    <source>
        <dbReference type="Proteomes" id="UP000004995"/>
    </source>
</evidence>
<accession>K4A2J5</accession>
<protein>
    <recommendedName>
        <fullName evidence="2">KIB1-4 beta-propeller domain-containing protein</fullName>
    </recommendedName>
</protein>
<dbReference type="AlphaFoldDB" id="K4A2J5"/>
<feature type="region of interest" description="Disordered" evidence="1">
    <location>
        <begin position="387"/>
        <end position="420"/>
    </location>
</feature>
<dbReference type="OMA" id="FARIMWD"/>
<organism evidence="3 4">
    <name type="scientific">Setaria italica</name>
    <name type="common">Foxtail millet</name>
    <name type="synonym">Panicum italicum</name>
    <dbReference type="NCBI Taxonomy" id="4555"/>
    <lineage>
        <taxon>Eukaryota</taxon>
        <taxon>Viridiplantae</taxon>
        <taxon>Streptophyta</taxon>
        <taxon>Embryophyta</taxon>
        <taxon>Tracheophyta</taxon>
        <taxon>Spermatophyta</taxon>
        <taxon>Magnoliopsida</taxon>
        <taxon>Liliopsida</taxon>
        <taxon>Poales</taxon>
        <taxon>Poaceae</taxon>
        <taxon>PACMAD clade</taxon>
        <taxon>Panicoideae</taxon>
        <taxon>Panicodae</taxon>
        <taxon>Paniceae</taxon>
        <taxon>Cenchrinae</taxon>
        <taxon>Setaria</taxon>
    </lineage>
</organism>
<dbReference type="EnsemblPlants" id="KQL26308">
    <property type="protein sequence ID" value="KQL26308"/>
    <property type="gene ID" value="SETIT_033094mg"/>
</dbReference>